<gene>
    <name evidence="9" type="ORF">DM01DRAFT_1183651</name>
</gene>
<protein>
    <submittedName>
        <fullName evidence="9">DUF1605-domain-containing protein</fullName>
    </submittedName>
</protein>
<feature type="region of interest" description="Disordered" evidence="7">
    <location>
        <begin position="319"/>
        <end position="346"/>
    </location>
</feature>
<dbReference type="GO" id="GO:0034458">
    <property type="term" value="F:3'-5' RNA helicase activity"/>
    <property type="evidence" value="ECO:0007669"/>
    <property type="project" value="TreeGrafter"/>
</dbReference>
<proteinExistence type="predicted"/>
<comment type="subcellular location">
    <subcellularLocation>
        <location evidence="1">Nucleus</location>
    </subcellularLocation>
</comment>
<evidence type="ECO:0000256" key="2">
    <source>
        <dbReference type="ARBA" id="ARBA00022741"/>
    </source>
</evidence>
<keyword evidence="10" id="KW-1185">Reference proteome</keyword>
<sequence length="346" mass="39829">MFMNTIPEIQRTNLASVVLLLKSLGVKNLLEFDFMDPPPQDTILNSMYQLWVISALDNTGELTSAGSKMNDFPLDPSLAKMLITAQELGCTNEVLTIVSMLSVPNVFYRPKERMEESDLAREKFFVPESDHLTLLHVYTQWKSNHYRDSWCNKHFIHPKAMRKAREVRSQLLDIMKALKMPYSSCSTDWDVIRKCICSAYFHQAARVKGIGEYINCRSGMKCHLHPTSALYGAGFTPDYVVYHELVMTSKEYMQCVTAVDPFWLAEMGPMFFSIRDKDRNYGQKEKRLANRATESRLNMEMDLKMAREKEELEATRAEEARIATSRASQIATPGLRDIRTPRRRGI</sequence>
<name>A0A1X2G3Z0_9FUNG</name>
<dbReference type="STRING" id="101127.A0A1X2G3Z0"/>
<dbReference type="SMART" id="SM00847">
    <property type="entry name" value="HA2"/>
    <property type="match status" value="1"/>
</dbReference>
<dbReference type="InterPro" id="IPR048333">
    <property type="entry name" value="HA2_WH"/>
</dbReference>
<dbReference type="PANTHER" id="PTHR18934">
    <property type="entry name" value="ATP-DEPENDENT RNA HELICASE"/>
    <property type="match status" value="1"/>
</dbReference>
<evidence type="ECO:0000313" key="9">
    <source>
        <dbReference type="EMBL" id="ORX44253.1"/>
    </source>
</evidence>
<evidence type="ECO:0000259" key="8">
    <source>
        <dbReference type="SMART" id="SM00847"/>
    </source>
</evidence>
<feature type="domain" description="Helicase-associated" evidence="8">
    <location>
        <begin position="45"/>
        <end position="135"/>
    </location>
</feature>
<evidence type="ECO:0000256" key="6">
    <source>
        <dbReference type="ARBA" id="ARBA00023242"/>
    </source>
</evidence>
<keyword evidence="4" id="KW-0347">Helicase</keyword>
<dbReference type="Pfam" id="PF04408">
    <property type="entry name" value="WHD_HA2"/>
    <property type="match status" value="1"/>
</dbReference>
<evidence type="ECO:0000256" key="5">
    <source>
        <dbReference type="ARBA" id="ARBA00022840"/>
    </source>
</evidence>
<dbReference type="PANTHER" id="PTHR18934:SF91">
    <property type="entry name" value="PRE-MRNA-SPLICING FACTOR ATP-DEPENDENT RNA HELICASE PRP16"/>
    <property type="match status" value="1"/>
</dbReference>
<dbReference type="OrthoDB" id="10253254at2759"/>
<dbReference type="EMBL" id="MCGT01000049">
    <property type="protein sequence ID" value="ORX44253.1"/>
    <property type="molecule type" value="Genomic_DNA"/>
</dbReference>
<dbReference type="AlphaFoldDB" id="A0A1X2G3Z0"/>
<accession>A0A1X2G3Z0</accession>
<dbReference type="GO" id="GO:0005524">
    <property type="term" value="F:ATP binding"/>
    <property type="evidence" value="ECO:0007669"/>
    <property type="project" value="UniProtKB-KW"/>
</dbReference>
<dbReference type="GO" id="GO:0003723">
    <property type="term" value="F:RNA binding"/>
    <property type="evidence" value="ECO:0007669"/>
    <property type="project" value="TreeGrafter"/>
</dbReference>
<dbReference type="InterPro" id="IPR007502">
    <property type="entry name" value="Helicase-assoc_dom"/>
</dbReference>
<dbReference type="GO" id="GO:0000398">
    <property type="term" value="P:mRNA splicing, via spliceosome"/>
    <property type="evidence" value="ECO:0007669"/>
    <property type="project" value="UniProtKB-ARBA"/>
</dbReference>
<dbReference type="FunFam" id="1.20.120.1080:FF:000018">
    <property type="entry name" value="Pre-mRNA-splicing factor ATP-dependent RNA helicase prp16"/>
    <property type="match status" value="1"/>
</dbReference>
<dbReference type="InterPro" id="IPR011709">
    <property type="entry name" value="DEAD-box_helicase_OB_fold"/>
</dbReference>
<keyword evidence="5" id="KW-0067">ATP-binding</keyword>
<dbReference type="GO" id="GO:0005634">
    <property type="term" value="C:nucleus"/>
    <property type="evidence" value="ECO:0007669"/>
    <property type="project" value="UniProtKB-SubCell"/>
</dbReference>
<dbReference type="InterPro" id="IPR027417">
    <property type="entry name" value="P-loop_NTPase"/>
</dbReference>
<dbReference type="Proteomes" id="UP000242146">
    <property type="component" value="Unassembled WGS sequence"/>
</dbReference>
<dbReference type="GO" id="GO:0016787">
    <property type="term" value="F:hydrolase activity"/>
    <property type="evidence" value="ECO:0007669"/>
    <property type="project" value="UniProtKB-KW"/>
</dbReference>
<dbReference type="Gene3D" id="1.20.120.1080">
    <property type="match status" value="1"/>
</dbReference>
<dbReference type="SUPFAM" id="SSF52540">
    <property type="entry name" value="P-loop containing nucleoside triphosphate hydrolases"/>
    <property type="match status" value="1"/>
</dbReference>
<dbReference type="Pfam" id="PF21010">
    <property type="entry name" value="HA2_C"/>
    <property type="match status" value="1"/>
</dbReference>
<keyword evidence="3" id="KW-0378">Hydrolase</keyword>
<comment type="caution">
    <text evidence="9">The sequence shown here is derived from an EMBL/GenBank/DDBJ whole genome shotgun (WGS) entry which is preliminary data.</text>
</comment>
<evidence type="ECO:0000256" key="1">
    <source>
        <dbReference type="ARBA" id="ARBA00004123"/>
    </source>
</evidence>
<evidence type="ECO:0000256" key="7">
    <source>
        <dbReference type="SAM" id="MobiDB-lite"/>
    </source>
</evidence>
<dbReference type="Pfam" id="PF07717">
    <property type="entry name" value="OB_NTP_bind"/>
    <property type="match status" value="1"/>
</dbReference>
<evidence type="ECO:0000313" key="10">
    <source>
        <dbReference type="Proteomes" id="UP000242146"/>
    </source>
</evidence>
<reference evidence="9 10" key="1">
    <citation type="submission" date="2016-07" db="EMBL/GenBank/DDBJ databases">
        <title>Pervasive Adenine N6-methylation of Active Genes in Fungi.</title>
        <authorList>
            <consortium name="DOE Joint Genome Institute"/>
            <person name="Mondo S.J."/>
            <person name="Dannebaum R.O."/>
            <person name="Kuo R.C."/>
            <person name="Labutti K."/>
            <person name="Haridas S."/>
            <person name="Kuo A."/>
            <person name="Salamov A."/>
            <person name="Ahrendt S.R."/>
            <person name="Lipzen A."/>
            <person name="Sullivan W."/>
            <person name="Andreopoulos W.B."/>
            <person name="Clum A."/>
            <person name="Lindquist E."/>
            <person name="Daum C."/>
            <person name="Ramamoorthy G.K."/>
            <person name="Gryganskyi A."/>
            <person name="Culley D."/>
            <person name="Magnuson J.K."/>
            <person name="James T.Y."/>
            <person name="O'Malley M.A."/>
            <person name="Stajich J.E."/>
            <person name="Spatafora J.W."/>
            <person name="Visel A."/>
            <person name="Grigoriev I.V."/>
        </authorList>
    </citation>
    <scope>NUCLEOTIDE SEQUENCE [LARGE SCALE GENOMIC DNA]</scope>
    <source>
        <strain evidence="9 10">NRRL 3301</strain>
    </source>
</reference>
<evidence type="ECO:0000256" key="3">
    <source>
        <dbReference type="ARBA" id="ARBA00022801"/>
    </source>
</evidence>
<keyword evidence="6" id="KW-0539">Nucleus</keyword>
<keyword evidence="2" id="KW-0547">Nucleotide-binding</keyword>
<evidence type="ECO:0000256" key="4">
    <source>
        <dbReference type="ARBA" id="ARBA00022806"/>
    </source>
</evidence>
<organism evidence="9 10">
    <name type="scientific">Hesseltinella vesiculosa</name>
    <dbReference type="NCBI Taxonomy" id="101127"/>
    <lineage>
        <taxon>Eukaryota</taxon>
        <taxon>Fungi</taxon>
        <taxon>Fungi incertae sedis</taxon>
        <taxon>Mucoromycota</taxon>
        <taxon>Mucoromycotina</taxon>
        <taxon>Mucoromycetes</taxon>
        <taxon>Mucorales</taxon>
        <taxon>Cunninghamellaceae</taxon>
        <taxon>Hesseltinella</taxon>
    </lineage>
</organism>